<evidence type="ECO:0000313" key="22">
    <source>
        <dbReference type="EMBL" id="SPF80853.1"/>
    </source>
</evidence>
<dbReference type="PANTHER" id="PTHR12592">
    <property type="entry name" value="ATP-DEPENDENT (S)-NAD(P)H-HYDRATE DEHYDRATASE FAMILY MEMBER"/>
    <property type="match status" value="1"/>
</dbReference>
<dbReference type="PROSITE" id="PS51383">
    <property type="entry name" value="YJEF_C_3"/>
    <property type="match status" value="1"/>
</dbReference>
<comment type="function">
    <text evidence="18">Catalyzes the epimerization of the S- and R-forms of NAD(P)HX, a damaged form of NAD(P)H that is a result of enzymatic or heat-dependent hydration. This is a prerequisite for the S-specific NAD(P)H-hydrate dehydratase to allow the repair of both epimers of NAD(P)HX.</text>
</comment>
<name>A0A2R8AXU1_9RHOB</name>
<dbReference type="NCBIfam" id="TIGR00197">
    <property type="entry name" value="yjeF_nterm"/>
    <property type="match status" value="1"/>
</dbReference>
<evidence type="ECO:0000256" key="5">
    <source>
        <dbReference type="ARBA" id="ARBA00022723"/>
    </source>
</evidence>
<dbReference type="InterPro" id="IPR036652">
    <property type="entry name" value="YjeF_N_dom_sf"/>
</dbReference>
<dbReference type="GO" id="GO:0046496">
    <property type="term" value="P:nicotinamide nucleotide metabolic process"/>
    <property type="evidence" value="ECO:0007669"/>
    <property type="project" value="UniProtKB-UniRule"/>
</dbReference>
<dbReference type="GO" id="GO:0052855">
    <property type="term" value="F:ADP-dependent NAD(P)H-hydrate dehydratase activity"/>
    <property type="evidence" value="ECO:0007669"/>
    <property type="project" value="UniProtKB-UniRule"/>
</dbReference>
<evidence type="ECO:0000256" key="7">
    <source>
        <dbReference type="ARBA" id="ARBA00022840"/>
    </source>
</evidence>
<evidence type="ECO:0000256" key="19">
    <source>
        <dbReference type="PIRNR" id="PIRNR017184"/>
    </source>
</evidence>
<comment type="catalytic activity">
    <reaction evidence="1 18 19">
        <text>(6R)-NADHX = (6S)-NADHX</text>
        <dbReference type="Rhea" id="RHEA:32215"/>
        <dbReference type="ChEBI" id="CHEBI:64074"/>
        <dbReference type="ChEBI" id="CHEBI:64075"/>
        <dbReference type="EC" id="5.1.99.6"/>
    </reaction>
</comment>
<keyword evidence="12 17" id="KW-0456">Lyase</keyword>
<keyword evidence="5 18" id="KW-0479">Metal-binding</keyword>
<evidence type="ECO:0000256" key="10">
    <source>
        <dbReference type="ARBA" id="ARBA00023027"/>
    </source>
</evidence>
<protein>
    <recommendedName>
        <fullName evidence="19">Bifunctional NAD(P)H-hydrate repair enzyme</fullName>
    </recommendedName>
    <alternativeName>
        <fullName evidence="19">Nicotinamide nucleotide repair protein</fullName>
    </alternativeName>
    <domain>
        <recommendedName>
            <fullName evidence="19">ADP-dependent (S)-NAD(P)H-hydrate dehydratase</fullName>
            <ecNumber evidence="19">4.2.1.136</ecNumber>
        </recommendedName>
        <alternativeName>
            <fullName evidence="19">ADP-dependent NAD(P)HX dehydratase</fullName>
        </alternativeName>
    </domain>
    <domain>
        <recommendedName>
            <fullName evidence="19">NAD(P)H-hydrate epimerase</fullName>
            <ecNumber evidence="19">5.1.99.6</ecNumber>
        </recommendedName>
    </domain>
</protein>
<evidence type="ECO:0000313" key="23">
    <source>
        <dbReference type="Proteomes" id="UP000244904"/>
    </source>
</evidence>
<evidence type="ECO:0000259" key="20">
    <source>
        <dbReference type="PROSITE" id="PS51383"/>
    </source>
</evidence>
<dbReference type="CDD" id="cd01171">
    <property type="entry name" value="YXKO-related"/>
    <property type="match status" value="1"/>
</dbReference>
<evidence type="ECO:0000256" key="8">
    <source>
        <dbReference type="ARBA" id="ARBA00022857"/>
    </source>
</evidence>
<proteinExistence type="inferred from homology"/>
<feature type="binding site" evidence="18">
    <location>
        <begin position="136"/>
        <end position="142"/>
    </location>
    <ligand>
        <name>(6S)-NADPHX</name>
        <dbReference type="ChEBI" id="CHEBI:64076"/>
    </ligand>
</feature>
<keyword evidence="13" id="KW-0511">Multifunctional enzyme</keyword>
<keyword evidence="11 18" id="KW-0413">Isomerase</keyword>
<gene>
    <name evidence="22" type="primary">nnr</name>
    <name evidence="17" type="synonym">nnrD</name>
    <name evidence="18" type="synonym">nnrE</name>
    <name evidence="22" type="ORF">PRI8871_02666</name>
</gene>
<feature type="binding site" evidence="18">
    <location>
        <position position="170"/>
    </location>
    <ligand>
        <name>(6S)-NADPHX</name>
        <dbReference type="ChEBI" id="CHEBI:64076"/>
    </ligand>
</feature>
<comment type="catalytic activity">
    <reaction evidence="15 17 19">
        <text>(6S)-NADHX + ADP = AMP + phosphate + NADH + H(+)</text>
        <dbReference type="Rhea" id="RHEA:32223"/>
        <dbReference type="ChEBI" id="CHEBI:15378"/>
        <dbReference type="ChEBI" id="CHEBI:43474"/>
        <dbReference type="ChEBI" id="CHEBI:57945"/>
        <dbReference type="ChEBI" id="CHEBI:64074"/>
        <dbReference type="ChEBI" id="CHEBI:456215"/>
        <dbReference type="ChEBI" id="CHEBI:456216"/>
        <dbReference type="EC" id="4.2.1.136"/>
    </reaction>
</comment>
<dbReference type="EMBL" id="OMOJ01000005">
    <property type="protein sequence ID" value="SPF80853.1"/>
    <property type="molecule type" value="Genomic_DNA"/>
</dbReference>
<comment type="cofactor">
    <cofactor evidence="17">
        <name>Mg(2+)</name>
        <dbReference type="ChEBI" id="CHEBI:18420"/>
    </cofactor>
</comment>
<feature type="binding site" evidence="17">
    <location>
        <position position="408"/>
    </location>
    <ligand>
        <name>(6S)-NADPHX</name>
        <dbReference type="ChEBI" id="CHEBI:64076"/>
    </ligand>
</feature>
<evidence type="ECO:0000256" key="9">
    <source>
        <dbReference type="ARBA" id="ARBA00022958"/>
    </source>
</evidence>
<dbReference type="HAMAP" id="MF_01965">
    <property type="entry name" value="NADHX_dehydratase"/>
    <property type="match status" value="1"/>
</dbReference>
<keyword evidence="10 17" id="KW-0520">NAD</keyword>
<dbReference type="Pfam" id="PF03853">
    <property type="entry name" value="YjeF_N"/>
    <property type="match status" value="1"/>
</dbReference>
<dbReference type="InterPro" id="IPR004443">
    <property type="entry name" value="YjeF_N_dom"/>
</dbReference>
<dbReference type="GO" id="GO:0046872">
    <property type="term" value="F:metal ion binding"/>
    <property type="evidence" value="ECO:0007669"/>
    <property type="project" value="UniProtKB-UniRule"/>
</dbReference>
<evidence type="ECO:0000256" key="18">
    <source>
        <dbReference type="HAMAP-Rule" id="MF_01966"/>
    </source>
</evidence>
<comment type="cofactor">
    <cofactor evidence="18 19">
        <name>K(+)</name>
        <dbReference type="ChEBI" id="CHEBI:29103"/>
    </cofactor>
    <text evidence="18 19">Binds 1 potassium ion per subunit.</text>
</comment>
<dbReference type="GO" id="GO:0005524">
    <property type="term" value="F:ATP binding"/>
    <property type="evidence" value="ECO:0007669"/>
    <property type="project" value="UniProtKB-UniRule"/>
</dbReference>
<keyword evidence="8 17" id="KW-0521">NADP</keyword>
<feature type="binding site" evidence="17">
    <location>
        <position position="295"/>
    </location>
    <ligand>
        <name>(6S)-NADPHX</name>
        <dbReference type="ChEBI" id="CHEBI:64076"/>
    </ligand>
</feature>
<evidence type="ECO:0000256" key="2">
    <source>
        <dbReference type="ARBA" id="ARBA00000909"/>
    </source>
</evidence>
<keyword evidence="23" id="KW-1185">Reference proteome</keyword>
<dbReference type="EC" id="4.2.1.136" evidence="19"/>
<dbReference type="GO" id="GO:0052856">
    <property type="term" value="F:NAD(P)HX epimerase activity"/>
    <property type="evidence" value="ECO:0007669"/>
    <property type="project" value="UniProtKB-UniRule"/>
</dbReference>
<dbReference type="SUPFAM" id="SSF53613">
    <property type="entry name" value="Ribokinase-like"/>
    <property type="match status" value="1"/>
</dbReference>
<comment type="function">
    <text evidence="14 19">Bifunctional enzyme that catalyzes the epimerization of the S- and R-forms of NAD(P)HX and the dehydration of the S-form of NAD(P)HX at the expense of ADP, which is converted to AMP. This allows the repair of both epimers of NAD(P)HX, a damaged form of NAD(P)H that is a result of enzymatic or heat-dependent hydration.</text>
</comment>
<dbReference type="InterPro" id="IPR000631">
    <property type="entry name" value="CARKD"/>
</dbReference>
<evidence type="ECO:0000256" key="17">
    <source>
        <dbReference type="HAMAP-Rule" id="MF_01965"/>
    </source>
</evidence>
<feature type="binding site" evidence="17">
    <location>
        <begin position="477"/>
        <end position="481"/>
    </location>
    <ligand>
        <name>AMP</name>
        <dbReference type="ChEBI" id="CHEBI:456215"/>
    </ligand>
</feature>
<keyword evidence="6 17" id="KW-0547">Nucleotide-binding</keyword>
<feature type="binding site" evidence="17">
    <location>
        <position position="511"/>
    </location>
    <ligand>
        <name>(6S)-NADPHX</name>
        <dbReference type="ChEBI" id="CHEBI:64076"/>
    </ligand>
</feature>
<dbReference type="PANTHER" id="PTHR12592:SF0">
    <property type="entry name" value="ATP-DEPENDENT (S)-NAD(P)H-HYDRATE DEHYDRATASE"/>
    <property type="match status" value="1"/>
</dbReference>
<organism evidence="22 23">
    <name type="scientific">Pseudoprimorskyibacter insulae</name>
    <dbReference type="NCBI Taxonomy" id="1695997"/>
    <lineage>
        <taxon>Bacteria</taxon>
        <taxon>Pseudomonadati</taxon>
        <taxon>Pseudomonadota</taxon>
        <taxon>Alphaproteobacteria</taxon>
        <taxon>Rhodobacterales</taxon>
        <taxon>Paracoccaceae</taxon>
        <taxon>Pseudoprimorskyibacter</taxon>
    </lineage>
</organism>
<dbReference type="GO" id="GO:0110051">
    <property type="term" value="P:metabolite repair"/>
    <property type="evidence" value="ECO:0007669"/>
    <property type="project" value="TreeGrafter"/>
</dbReference>
<feature type="binding site" evidence="18">
    <location>
        <position position="63"/>
    </location>
    <ligand>
        <name>K(+)</name>
        <dbReference type="ChEBI" id="CHEBI:29103"/>
    </ligand>
</feature>
<keyword evidence="9 18" id="KW-0630">Potassium</keyword>
<dbReference type="EC" id="5.1.99.6" evidence="19"/>
<dbReference type="SUPFAM" id="SSF64153">
    <property type="entry name" value="YjeF N-terminal domain-like"/>
    <property type="match status" value="1"/>
</dbReference>
<evidence type="ECO:0000256" key="11">
    <source>
        <dbReference type="ARBA" id="ARBA00023235"/>
    </source>
</evidence>
<evidence type="ECO:0000256" key="3">
    <source>
        <dbReference type="ARBA" id="ARBA00006001"/>
    </source>
</evidence>
<dbReference type="Pfam" id="PF01256">
    <property type="entry name" value="Carb_kinase"/>
    <property type="match status" value="1"/>
</dbReference>
<comment type="similarity">
    <text evidence="17">Belongs to the NnrD/CARKD family.</text>
</comment>
<dbReference type="Gene3D" id="3.40.1190.20">
    <property type="match status" value="1"/>
</dbReference>
<evidence type="ECO:0000256" key="12">
    <source>
        <dbReference type="ARBA" id="ARBA00023239"/>
    </source>
</evidence>
<comment type="catalytic activity">
    <reaction evidence="2 18 19">
        <text>(6R)-NADPHX = (6S)-NADPHX</text>
        <dbReference type="Rhea" id="RHEA:32227"/>
        <dbReference type="ChEBI" id="CHEBI:64076"/>
        <dbReference type="ChEBI" id="CHEBI:64077"/>
        <dbReference type="EC" id="5.1.99.6"/>
    </reaction>
</comment>
<dbReference type="InterPro" id="IPR029056">
    <property type="entry name" value="Ribokinase-like"/>
</dbReference>
<dbReference type="PIRSF" id="PIRSF017184">
    <property type="entry name" value="Nnr"/>
    <property type="match status" value="1"/>
</dbReference>
<comment type="subunit">
    <text evidence="17">Homotetramer.</text>
</comment>
<dbReference type="AlphaFoldDB" id="A0A2R8AXU1"/>
<evidence type="ECO:0000256" key="14">
    <source>
        <dbReference type="ARBA" id="ARBA00025153"/>
    </source>
</evidence>
<feature type="binding site" evidence="17">
    <location>
        <position position="358"/>
    </location>
    <ligand>
        <name>(6S)-NADPHX</name>
        <dbReference type="ChEBI" id="CHEBI:64076"/>
    </ligand>
</feature>
<evidence type="ECO:0000256" key="1">
    <source>
        <dbReference type="ARBA" id="ARBA00000013"/>
    </source>
</evidence>
<feature type="domain" description="YjeF N-terminal" evidence="21">
    <location>
        <begin position="10"/>
        <end position="235"/>
    </location>
</feature>
<evidence type="ECO:0000256" key="6">
    <source>
        <dbReference type="ARBA" id="ARBA00022741"/>
    </source>
</evidence>
<comment type="function">
    <text evidence="17">Catalyzes the dehydration of the S-form of NAD(P)HX at the expense of ADP, which is converted to AMP. Together with NAD(P)HX epimerase, which catalyzes the epimerization of the S- and R-forms, the enzyme allows the repair of both epimers of NAD(P)HX, a damaged form of NAD(P)H that is a result of enzymatic or heat-dependent hydration.</text>
</comment>
<feature type="binding site" evidence="18">
    <location>
        <position position="132"/>
    </location>
    <ligand>
        <name>K(+)</name>
        <dbReference type="ChEBI" id="CHEBI:29103"/>
    </ligand>
</feature>
<dbReference type="RefSeq" id="WP_108886703.1">
    <property type="nucleotide sequence ID" value="NZ_OMOJ01000005.1"/>
</dbReference>
<comment type="catalytic activity">
    <reaction evidence="16 17 19">
        <text>(6S)-NADPHX + ADP = AMP + phosphate + NADPH + H(+)</text>
        <dbReference type="Rhea" id="RHEA:32235"/>
        <dbReference type="ChEBI" id="CHEBI:15378"/>
        <dbReference type="ChEBI" id="CHEBI:43474"/>
        <dbReference type="ChEBI" id="CHEBI:57783"/>
        <dbReference type="ChEBI" id="CHEBI:64076"/>
        <dbReference type="ChEBI" id="CHEBI:456215"/>
        <dbReference type="ChEBI" id="CHEBI:456216"/>
        <dbReference type="EC" id="4.2.1.136"/>
    </reaction>
</comment>
<evidence type="ECO:0000256" key="4">
    <source>
        <dbReference type="ARBA" id="ARBA00009524"/>
    </source>
</evidence>
<comment type="similarity">
    <text evidence="4 19">In the C-terminal section; belongs to the NnrD/CARKD family.</text>
</comment>
<dbReference type="HAMAP" id="MF_01966">
    <property type="entry name" value="NADHX_epimerase"/>
    <property type="match status" value="1"/>
</dbReference>
<comment type="caution">
    <text evidence="18">Lacks conserved residue(s) required for the propagation of feature annotation.</text>
</comment>
<feature type="domain" description="YjeF C-terminal" evidence="20">
    <location>
        <begin position="261"/>
        <end position="565"/>
    </location>
</feature>
<keyword evidence="7 17" id="KW-0067">ATP-binding</keyword>
<dbReference type="PROSITE" id="PS01050">
    <property type="entry name" value="YJEF_C_2"/>
    <property type="match status" value="1"/>
</dbReference>
<evidence type="ECO:0000256" key="15">
    <source>
        <dbReference type="ARBA" id="ARBA00048238"/>
    </source>
</evidence>
<sequence>MTELLTSAQMRANEHAAIASGEVTGLELMERAGRGVVDAIFEHWWTYRQRPHRAVILCGPGNNGGDGYVVARLLRDLNWDVTVFALGDPERLPPDALTNYNRWVETGRVAPLTLANYDAYSDAHGPADLYIDALFGTGITRPVTGDAWEVLGRLVGMGQGMGVGPVVAVDAPSGLCMDSGRLLGAEGAYAWGLNQFAALTVTFDCPKVGHYLADGPGLCGRLAVVDIGIQKWRGQYVVGKAAQSVWLAEMTPDDLGARAVTLPVKQAWHAHHGQTHKYSHGHAMVVTGGEGHTGAARLAARGALRIGAGLVTLAVPGPAMPEVAAQITAVMMREISDARALDTVLEDERLNALCIGPGLGFGPARADLVRAVLQAKRPTVLDADALTLLAEHEELRDLLHDGCILTPHGGEFARLFPDIAAKLTAPRLPKPSDSQSADLAAHNAYRSALAAQTGPAYSKVDAVREAAKRAGCTVLLKGADTVIARPEGAAVVHAAVYDRAAPWLATAGSGDVLAGIMTGLLAMGQTSVQAAAGAVWMHTECARAFGPGLIAEDLPEQIPTVVKALVK</sequence>
<feature type="binding site" evidence="17">
    <location>
        <position position="510"/>
    </location>
    <ligand>
        <name>AMP</name>
        <dbReference type="ChEBI" id="CHEBI:456215"/>
    </ligand>
</feature>
<dbReference type="OrthoDB" id="9806925at2"/>
<feature type="binding site" evidence="18">
    <location>
        <position position="173"/>
    </location>
    <ligand>
        <name>K(+)</name>
        <dbReference type="ChEBI" id="CHEBI:29103"/>
    </ligand>
</feature>
<comment type="similarity">
    <text evidence="3 19">In the N-terminal section; belongs to the NnrE/AIBP family.</text>
</comment>
<dbReference type="Proteomes" id="UP000244904">
    <property type="component" value="Unassembled WGS sequence"/>
</dbReference>
<dbReference type="InterPro" id="IPR017953">
    <property type="entry name" value="Carbohydrate_kinase_pred_CS"/>
</dbReference>
<dbReference type="InterPro" id="IPR030677">
    <property type="entry name" value="Nnr"/>
</dbReference>
<reference evidence="23" key="1">
    <citation type="submission" date="2018-03" db="EMBL/GenBank/DDBJ databases">
        <authorList>
            <person name="Rodrigo-Torres L."/>
            <person name="Arahal R. D."/>
            <person name="Lucena T."/>
        </authorList>
    </citation>
    <scope>NUCLEOTIDE SEQUENCE [LARGE SCALE GENOMIC DNA]</scope>
    <source>
        <strain evidence="23">CECT 8871</strain>
    </source>
</reference>
<comment type="similarity">
    <text evidence="18">Belongs to the NnrE/AIBP family.</text>
</comment>
<dbReference type="Gene3D" id="3.40.50.10260">
    <property type="entry name" value="YjeF N-terminal domain"/>
    <property type="match status" value="1"/>
</dbReference>
<evidence type="ECO:0000256" key="16">
    <source>
        <dbReference type="ARBA" id="ARBA00049209"/>
    </source>
</evidence>
<accession>A0A2R8AXU1</accession>
<dbReference type="PROSITE" id="PS51385">
    <property type="entry name" value="YJEF_N"/>
    <property type="match status" value="1"/>
</dbReference>
<feature type="binding site" evidence="18">
    <location>
        <begin position="62"/>
        <end position="66"/>
    </location>
    <ligand>
        <name>(6S)-NADPHX</name>
        <dbReference type="ChEBI" id="CHEBI:64076"/>
    </ligand>
</feature>
<evidence type="ECO:0000256" key="13">
    <source>
        <dbReference type="ARBA" id="ARBA00023268"/>
    </source>
</evidence>
<evidence type="ECO:0000259" key="21">
    <source>
        <dbReference type="PROSITE" id="PS51385"/>
    </source>
</evidence>